<keyword evidence="1" id="KW-0732">Signal</keyword>
<feature type="non-terminal residue" evidence="2">
    <location>
        <position position="1"/>
    </location>
</feature>
<feature type="chain" id="PRO_5043673209" evidence="1">
    <location>
        <begin position="20"/>
        <end position="74"/>
    </location>
</feature>
<dbReference type="AlphaFoldDB" id="A0AAV0L9I5"/>
<proteinExistence type="predicted"/>
<comment type="caution">
    <text evidence="2">The sequence shown here is derived from an EMBL/GenBank/DDBJ whole genome shotgun (WGS) entry which is preliminary data.</text>
</comment>
<evidence type="ECO:0000313" key="2">
    <source>
        <dbReference type="EMBL" id="CAI0430290.1"/>
    </source>
</evidence>
<reference evidence="2" key="1">
    <citation type="submission" date="2022-08" db="EMBL/GenBank/DDBJ databases">
        <authorList>
            <person name="Gutierrez-Valencia J."/>
        </authorList>
    </citation>
    <scope>NUCLEOTIDE SEQUENCE</scope>
</reference>
<evidence type="ECO:0000313" key="3">
    <source>
        <dbReference type="Proteomes" id="UP001154282"/>
    </source>
</evidence>
<accession>A0AAV0L9I5</accession>
<organism evidence="2 3">
    <name type="scientific">Linum tenue</name>
    <dbReference type="NCBI Taxonomy" id="586396"/>
    <lineage>
        <taxon>Eukaryota</taxon>
        <taxon>Viridiplantae</taxon>
        <taxon>Streptophyta</taxon>
        <taxon>Embryophyta</taxon>
        <taxon>Tracheophyta</taxon>
        <taxon>Spermatophyta</taxon>
        <taxon>Magnoliopsida</taxon>
        <taxon>eudicotyledons</taxon>
        <taxon>Gunneridae</taxon>
        <taxon>Pentapetalae</taxon>
        <taxon>rosids</taxon>
        <taxon>fabids</taxon>
        <taxon>Malpighiales</taxon>
        <taxon>Linaceae</taxon>
        <taxon>Linum</taxon>
    </lineage>
</organism>
<dbReference type="EMBL" id="CAMGYJ010000006">
    <property type="protein sequence ID" value="CAI0430290.1"/>
    <property type="molecule type" value="Genomic_DNA"/>
</dbReference>
<sequence length="74" mass="8039">SLFILFLIVSCLVGNSTESKTTLLDIKQGDHDIPCNTPKNCSTFCGAKYHCVETVCVDVDCYCVQQGTDSVTLC</sequence>
<keyword evidence="3" id="KW-1185">Reference proteome</keyword>
<evidence type="ECO:0000256" key="1">
    <source>
        <dbReference type="SAM" id="SignalP"/>
    </source>
</evidence>
<protein>
    <submittedName>
        <fullName evidence="2">Uncharacterized protein</fullName>
    </submittedName>
</protein>
<dbReference type="Proteomes" id="UP001154282">
    <property type="component" value="Unassembled WGS sequence"/>
</dbReference>
<feature type="signal peptide" evidence="1">
    <location>
        <begin position="1"/>
        <end position="19"/>
    </location>
</feature>
<name>A0AAV0L9I5_9ROSI</name>
<gene>
    <name evidence="2" type="ORF">LITE_LOCUS22536</name>
</gene>